<gene>
    <name evidence="2" type="ORF">M441DRAFT_57350</name>
</gene>
<name>A0A2T3ZCY5_TRIA4</name>
<protein>
    <recommendedName>
        <fullName evidence="1">F-box domain-containing protein</fullName>
    </recommendedName>
</protein>
<keyword evidence="3" id="KW-1185">Reference proteome</keyword>
<dbReference type="AlphaFoldDB" id="A0A2T3ZCY5"/>
<dbReference type="EMBL" id="KZ679260">
    <property type="protein sequence ID" value="PTB42664.1"/>
    <property type="molecule type" value="Genomic_DNA"/>
</dbReference>
<dbReference type="PROSITE" id="PS50181">
    <property type="entry name" value="FBOX"/>
    <property type="match status" value="1"/>
</dbReference>
<feature type="domain" description="F-box" evidence="1">
    <location>
        <begin position="30"/>
        <end position="78"/>
    </location>
</feature>
<evidence type="ECO:0000313" key="3">
    <source>
        <dbReference type="Proteomes" id="UP000240493"/>
    </source>
</evidence>
<sequence>MAEQLLSARSCVSKLSPQRELAPCYYNPPSPQLTELPIELLVDIANRLGNSDIKNLRLACKLLASTSTLRISRVFLSANPLNVEVFRAIADHETFRHGVIEIIYDDARLPRSAYEDASARRPDLLRYSGSEQIGVQTNENWFNNERQQNIQEIGRHEFHTGGQWDSPARVEQAAAEMSMQASWTYYQDLVRQQDEVIANDSDLEALRYGLRQFSSLQTVIITPAAHGLLFSPLYKTPMIRGFPPGFNYPIPRGWPARHEGQSSFGAAAWINEEDTIWAERVRGMWRGCQIVARALAQEHRHHHVSEFLIDSNQLLTGLNCRLFEQRCKAYNDIVSVLKHPGLRRFDLSLHIDGQQQLSWPAFRSGLLRRALAKAVDLEHFSFAADTDPDIVDEGDSPPLLETYLPIDRWPRLQHLRLWNLSVKKVELLSFLAKIPPTLSSLELGRLIFSDNGDYRSLLSDIRRILRWQEREIRPRFKIALPRKPYYRDGQAVWLEKEVNEFLYGHAVNPFDARLGLNRVRQGVGVIRDAFIADYEKPW</sequence>
<proteinExistence type="predicted"/>
<dbReference type="InterPro" id="IPR001810">
    <property type="entry name" value="F-box_dom"/>
</dbReference>
<organism evidence="2 3">
    <name type="scientific">Trichoderma asperellum (strain ATCC 204424 / CBS 433.97 / NBRC 101777)</name>
    <dbReference type="NCBI Taxonomy" id="1042311"/>
    <lineage>
        <taxon>Eukaryota</taxon>
        <taxon>Fungi</taxon>
        <taxon>Dikarya</taxon>
        <taxon>Ascomycota</taxon>
        <taxon>Pezizomycotina</taxon>
        <taxon>Sordariomycetes</taxon>
        <taxon>Hypocreomycetidae</taxon>
        <taxon>Hypocreales</taxon>
        <taxon>Hypocreaceae</taxon>
        <taxon>Trichoderma</taxon>
    </lineage>
</organism>
<dbReference type="Proteomes" id="UP000240493">
    <property type="component" value="Unassembled WGS sequence"/>
</dbReference>
<evidence type="ECO:0000313" key="2">
    <source>
        <dbReference type="EMBL" id="PTB42664.1"/>
    </source>
</evidence>
<dbReference type="OrthoDB" id="5422579at2759"/>
<dbReference type="STRING" id="1042311.A0A2T3ZCY5"/>
<evidence type="ECO:0000259" key="1">
    <source>
        <dbReference type="PROSITE" id="PS50181"/>
    </source>
</evidence>
<reference evidence="2 3" key="1">
    <citation type="submission" date="2016-07" db="EMBL/GenBank/DDBJ databases">
        <title>Multiple horizontal gene transfer events from other fungi enriched the ability of initially mycotrophic Trichoderma (Ascomycota) to feed on dead plant biomass.</title>
        <authorList>
            <consortium name="DOE Joint Genome Institute"/>
            <person name="Aerts A."/>
            <person name="Atanasova L."/>
            <person name="Chenthamara K."/>
            <person name="Zhang J."/>
            <person name="Grujic M."/>
            <person name="Henrissat B."/>
            <person name="Kuo A."/>
            <person name="Salamov A."/>
            <person name="Lipzen A."/>
            <person name="Labutti K."/>
            <person name="Barry K."/>
            <person name="Miao Y."/>
            <person name="Rahimi M.J."/>
            <person name="Shen Q."/>
            <person name="Grigoriev I.V."/>
            <person name="Kubicek C.P."/>
            <person name="Druzhinina I.S."/>
        </authorList>
    </citation>
    <scope>NUCLEOTIDE SEQUENCE [LARGE SCALE GENOMIC DNA]</scope>
    <source>
        <strain evidence="2 3">CBS 433.97</strain>
    </source>
</reference>
<accession>A0A2T3ZCY5</accession>